<reference evidence="1 2" key="1">
    <citation type="submission" date="2019-05" db="EMBL/GenBank/DDBJ databases">
        <title>Another draft genome of Portunus trituberculatus and its Hox gene families provides insights of decapod evolution.</title>
        <authorList>
            <person name="Jeong J.-H."/>
            <person name="Song I."/>
            <person name="Kim S."/>
            <person name="Choi T."/>
            <person name="Kim D."/>
            <person name="Ryu S."/>
            <person name="Kim W."/>
        </authorList>
    </citation>
    <scope>NUCLEOTIDE SEQUENCE [LARGE SCALE GENOMIC DNA]</scope>
    <source>
        <tissue evidence="1">Muscle</tissue>
    </source>
</reference>
<evidence type="ECO:0000313" key="2">
    <source>
        <dbReference type="Proteomes" id="UP000324222"/>
    </source>
</evidence>
<sequence>MSRRFLLFWKTKAKTKKRTQLDDSPVSTNGLNVKC</sequence>
<dbReference type="AlphaFoldDB" id="A0A5B7H7F5"/>
<dbReference type="EMBL" id="VSRR010027256">
    <property type="protein sequence ID" value="MPC68080.1"/>
    <property type="molecule type" value="Genomic_DNA"/>
</dbReference>
<evidence type="ECO:0000313" key="1">
    <source>
        <dbReference type="EMBL" id="MPC68080.1"/>
    </source>
</evidence>
<protein>
    <submittedName>
        <fullName evidence="1">Uncharacterized protein</fullName>
    </submittedName>
</protein>
<name>A0A5B7H7F5_PORTR</name>
<organism evidence="1 2">
    <name type="scientific">Portunus trituberculatus</name>
    <name type="common">Swimming crab</name>
    <name type="synonym">Neptunus trituberculatus</name>
    <dbReference type="NCBI Taxonomy" id="210409"/>
    <lineage>
        <taxon>Eukaryota</taxon>
        <taxon>Metazoa</taxon>
        <taxon>Ecdysozoa</taxon>
        <taxon>Arthropoda</taxon>
        <taxon>Crustacea</taxon>
        <taxon>Multicrustacea</taxon>
        <taxon>Malacostraca</taxon>
        <taxon>Eumalacostraca</taxon>
        <taxon>Eucarida</taxon>
        <taxon>Decapoda</taxon>
        <taxon>Pleocyemata</taxon>
        <taxon>Brachyura</taxon>
        <taxon>Eubrachyura</taxon>
        <taxon>Portunoidea</taxon>
        <taxon>Portunidae</taxon>
        <taxon>Portuninae</taxon>
        <taxon>Portunus</taxon>
    </lineage>
</organism>
<proteinExistence type="predicted"/>
<dbReference type="Proteomes" id="UP000324222">
    <property type="component" value="Unassembled WGS sequence"/>
</dbReference>
<accession>A0A5B7H7F5</accession>
<comment type="caution">
    <text evidence="1">The sequence shown here is derived from an EMBL/GenBank/DDBJ whole genome shotgun (WGS) entry which is preliminary data.</text>
</comment>
<keyword evidence="2" id="KW-1185">Reference proteome</keyword>
<gene>
    <name evidence="1" type="ORF">E2C01_062272</name>
</gene>